<sequence length="51" mass="5428">MDAEGRAGRGARGRGESAFRRTEAPPGGACEKNLQPRTEVRSMGIATLRQA</sequence>
<organism evidence="2 3">
    <name type="scientific">Clarias magur</name>
    <name type="common">Asian catfish</name>
    <name type="synonym">Macropteronotus magur</name>
    <dbReference type="NCBI Taxonomy" id="1594786"/>
    <lineage>
        <taxon>Eukaryota</taxon>
        <taxon>Metazoa</taxon>
        <taxon>Chordata</taxon>
        <taxon>Craniata</taxon>
        <taxon>Vertebrata</taxon>
        <taxon>Euteleostomi</taxon>
        <taxon>Actinopterygii</taxon>
        <taxon>Neopterygii</taxon>
        <taxon>Teleostei</taxon>
        <taxon>Ostariophysi</taxon>
        <taxon>Siluriformes</taxon>
        <taxon>Clariidae</taxon>
        <taxon>Clarias</taxon>
    </lineage>
</organism>
<gene>
    <name evidence="2" type="ORF">DAT39_023566</name>
</gene>
<evidence type="ECO:0000256" key="1">
    <source>
        <dbReference type="SAM" id="MobiDB-lite"/>
    </source>
</evidence>
<comment type="caution">
    <text evidence="2">The sequence shown here is derived from an EMBL/GenBank/DDBJ whole genome shotgun (WGS) entry which is preliminary data.</text>
</comment>
<proteinExistence type="predicted"/>
<dbReference type="AlphaFoldDB" id="A0A8J4T0Z2"/>
<keyword evidence="3" id="KW-1185">Reference proteome</keyword>
<dbReference type="EMBL" id="QNUK01002077">
    <property type="protein sequence ID" value="KAF5879930.1"/>
    <property type="molecule type" value="Genomic_DNA"/>
</dbReference>
<name>A0A8J4T0Z2_CLAMG</name>
<dbReference type="Proteomes" id="UP000727407">
    <property type="component" value="Unassembled WGS sequence"/>
</dbReference>
<feature type="region of interest" description="Disordered" evidence="1">
    <location>
        <begin position="1"/>
        <end position="51"/>
    </location>
</feature>
<feature type="compositionally biased region" description="Basic and acidic residues" evidence="1">
    <location>
        <begin position="1"/>
        <end position="23"/>
    </location>
</feature>
<evidence type="ECO:0000313" key="2">
    <source>
        <dbReference type="EMBL" id="KAF5879930.1"/>
    </source>
</evidence>
<protein>
    <submittedName>
        <fullName evidence="2">Uncharacterized protein</fullName>
    </submittedName>
</protein>
<evidence type="ECO:0000313" key="3">
    <source>
        <dbReference type="Proteomes" id="UP000727407"/>
    </source>
</evidence>
<reference evidence="2" key="1">
    <citation type="submission" date="2020-07" db="EMBL/GenBank/DDBJ databases">
        <title>Clarias magur genome sequencing, assembly and annotation.</title>
        <authorList>
            <person name="Kushwaha B."/>
            <person name="Kumar R."/>
            <person name="Das P."/>
            <person name="Joshi C.G."/>
            <person name="Kumar D."/>
            <person name="Nagpure N.S."/>
            <person name="Pandey M."/>
            <person name="Agarwal S."/>
            <person name="Srivastava S."/>
            <person name="Singh M."/>
            <person name="Sahoo L."/>
            <person name="Jayasankar P."/>
            <person name="Meher P.K."/>
            <person name="Koringa P.G."/>
            <person name="Iquebal M.A."/>
            <person name="Das S.P."/>
            <person name="Bit A."/>
            <person name="Patnaik S."/>
            <person name="Patel N."/>
            <person name="Shah T.M."/>
            <person name="Hinsu A."/>
            <person name="Jena J.K."/>
        </authorList>
    </citation>
    <scope>NUCLEOTIDE SEQUENCE</scope>
    <source>
        <strain evidence="2">CIFAMagur01</strain>
        <tissue evidence="2">Testis</tissue>
    </source>
</reference>
<accession>A0A8J4T0Z2</accession>